<dbReference type="Pfam" id="PF04932">
    <property type="entry name" value="Wzy_C"/>
    <property type="match status" value="1"/>
</dbReference>
<dbReference type="PANTHER" id="PTHR37422">
    <property type="entry name" value="TEICHURONIC ACID BIOSYNTHESIS PROTEIN TUAE"/>
    <property type="match status" value="1"/>
</dbReference>
<feature type="transmembrane region" description="Helical" evidence="5">
    <location>
        <begin position="491"/>
        <end position="512"/>
    </location>
</feature>
<evidence type="ECO:0000256" key="4">
    <source>
        <dbReference type="ARBA" id="ARBA00023136"/>
    </source>
</evidence>
<feature type="transmembrane region" description="Helical" evidence="5">
    <location>
        <begin position="338"/>
        <end position="356"/>
    </location>
</feature>
<feature type="transmembrane region" description="Helical" evidence="5">
    <location>
        <begin position="404"/>
        <end position="422"/>
    </location>
</feature>
<reference evidence="7" key="1">
    <citation type="journal article" date="2014" name="Int. J. Syst. Evol. Microbiol.">
        <title>Complete genome sequence of Corynebacterium casei LMG S-19264T (=DSM 44701T), isolated from a smear-ripened cheese.</title>
        <authorList>
            <consortium name="US DOE Joint Genome Institute (JGI-PGF)"/>
            <person name="Walter F."/>
            <person name="Albersmeier A."/>
            <person name="Kalinowski J."/>
            <person name="Ruckert C."/>
        </authorList>
    </citation>
    <scope>NUCLEOTIDE SEQUENCE</scope>
    <source>
        <strain evidence="7">JCM 12862</strain>
    </source>
</reference>
<evidence type="ECO:0000256" key="5">
    <source>
        <dbReference type="SAM" id="Phobius"/>
    </source>
</evidence>
<evidence type="ECO:0000313" key="7">
    <source>
        <dbReference type="EMBL" id="GGK30678.1"/>
    </source>
</evidence>
<evidence type="ECO:0000256" key="2">
    <source>
        <dbReference type="ARBA" id="ARBA00022692"/>
    </source>
</evidence>
<dbReference type="InterPro" id="IPR007016">
    <property type="entry name" value="O-antigen_ligase-rel_domated"/>
</dbReference>
<dbReference type="GO" id="GO:0016020">
    <property type="term" value="C:membrane"/>
    <property type="evidence" value="ECO:0007669"/>
    <property type="project" value="UniProtKB-SubCell"/>
</dbReference>
<keyword evidence="3 5" id="KW-1133">Transmembrane helix</keyword>
<feature type="transmembrane region" description="Helical" evidence="5">
    <location>
        <begin position="65"/>
        <end position="83"/>
    </location>
</feature>
<dbReference type="Proteomes" id="UP000612329">
    <property type="component" value="Unassembled WGS sequence"/>
</dbReference>
<dbReference type="InterPro" id="IPR051533">
    <property type="entry name" value="WaaL-like"/>
</dbReference>
<sequence>MNIVAKVVSSQKTRSLFLILVPITLIISIKCNSFLIIALIFLFARDIIYNFEKGYKKNKKLFLPPLLYVLSVLLGYFIDLFYNTNSIKTIERLLPFIVFPLIFFLRADNKFKFFDIIRTVSFVITCLNVLLILFASYSTVLNISKNQFLDESWIKSRVKVIIDPNQKNPINKKGVAKLIESSDYGSHDLVYKLNTEVVKDTNYIRSIFIKKAEREWVLIRQYDGISHKGIWFNVSKGCIGKKQDGLIGKIEKAENGWFKCTVINKTSKLAKTERLQLTIVDKDGGYKYKGNGKSGVYIWKGYLNQGNTIKNNLSPYNNFSSKEFFRENLLKPLDIHPTYYSVYLITAIIFFILALFKNFKKITLGLVIFNTLILILISSKGALLSFFLIVIFLGLINFKNQKSHFYFILLIFFLAAGSLIMIPRVSERIDQSIDTVVLNKNKNLSTSKRLIVWKSILNFDSKYLIFGKGNVEGEKLIKNKTSLKLNAHNQYLQALISSGVLGLCLLLFYLFSPLLFINDFKNELSIFTICLVILFSVNFMFESMLNRQWGIVYMSYLYSMIIFELKKSKF</sequence>
<evidence type="ECO:0000256" key="1">
    <source>
        <dbReference type="ARBA" id="ARBA00004141"/>
    </source>
</evidence>
<gene>
    <name evidence="7" type="ORF">GCM10007962_26290</name>
</gene>
<comment type="subcellular location">
    <subcellularLocation>
        <location evidence="1">Membrane</location>
        <topology evidence="1">Multi-pass membrane protein</topology>
    </subcellularLocation>
</comment>
<dbReference type="RefSeq" id="WP_188653898.1">
    <property type="nucleotide sequence ID" value="NZ_BMNR01000006.1"/>
</dbReference>
<keyword evidence="4 5" id="KW-0472">Membrane</keyword>
<dbReference type="PANTHER" id="PTHR37422:SF13">
    <property type="entry name" value="LIPOPOLYSACCHARIDE BIOSYNTHESIS PROTEIN PA4999-RELATED"/>
    <property type="match status" value="1"/>
</dbReference>
<feature type="transmembrane region" description="Helical" evidence="5">
    <location>
        <begin position="89"/>
        <end position="107"/>
    </location>
</feature>
<feature type="transmembrane region" description="Helical" evidence="5">
    <location>
        <begin position="119"/>
        <end position="137"/>
    </location>
</feature>
<name>A0A8J3BR79_9FLAO</name>
<dbReference type="EMBL" id="BMNR01000006">
    <property type="protein sequence ID" value="GGK30678.1"/>
    <property type="molecule type" value="Genomic_DNA"/>
</dbReference>
<evidence type="ECO:0000259" key="6">
    <source>
        <dbReference type="Pfam" id="PF04932"/>
    </source>
</evidence>
<dbReference type="AlphaFoldDB" id="A0A8J3BR79"/>
<feature type="domain" description="O-antigen ligase-related" evidence="6">
    <location>
        <begin position="367"/>
        <end position="506"/>
    </location>
</feature>
<proteinExistence type="predicted"/>
<evidence type="ECO:0000313" key="8">
    <source>
        <dbReference type="Proteomes" id="UP000612329"/>
    </source>
</evidence>
<accession>A0A8J3BR79</accession>
<feature type="transmembrane region" description="Helical" evidence="5">
    <location>
        <begin position="16"/>
        <end position="44"/>
    </location>
</feature>
<feature type="transmembrane region" description="Helical" evidence="5">
    <location>
        <begin position="368"/>
        <end position="398"/>
    </location>
</feature>
<organism evidence="7 8">
    <name type="scientific">Yeosuana aromativorans</name>
    <dbReference type="NCBI Taxonomy" id="288019"/>
    <lineage>
        <taxon>Bacteria</taxon>
        <taxon>Pseudomonadati</taxon>
        <taxon>Bacteroidota</taxon>
        <taxon>Flavobacteriia</taxon>
        <taxon>Flavobacteriales</taxon>
        <taxon>Flavobacteriaceae</taxon>
        <taxon>Yeosuana</taxon>
    </lineage>
</organism>
<comment type="caution">
    <text evidence="7">The sequence shown here is derived from an EMBL/GenBank/DDBJ whole genome shotgun (WGS) entry which is preliminary data.</text>
</comment>
<reference evidence="7" key="2">
    <citation type="submission" date="2020-09" db="EMBL/GenBank/DDBJ databases">
        <authorList>
            <person name="Sun Q."/>
            <person name="Ohkuma M."/>
        </authorList>
    </citation>
    <scope>NUCLEOTIDE SEQUENCE</scope>
    <source>
        <strain evidence="7">JCM 12862</strain>
    </source>
</reference>
<keyword evidence="2 5" id="KW-0812">Transmembrane</keyword>
<evidence type="ECO:0000256" key="3">
    <source>
        <dbReference type="ARBA" id="ARBA00022989"/>
    </source>
</evidence>
<keyword evidence="8" id="KW-1185">Reference proteome</keyword>
<feature type="transmembrane region" description="Helical" evidence="5">
    <location>
        <begin position="524"/>
        <end position="541"/>
    </location>
</feature>
<protein>
    <recommendedName>
        <fullName evidence="6">O-antigen ligase-related domain-containing protein</fullName>
    </recommendedName>
</protein>